<sequence length="296" mass="32239">MLLLSVQAGAASDLALQKVADNVYAIVGELSNRSPENLGNNATFGFVVTSEGVVLIDSGGTYQGAKRIHQVIQSVTDQPVVTVINSGGQDHRWLGNGYFKKQGARIVASADAVADQQARSRDQFIMLGNLVGEAGLAGTEAQHADQTFDEELRLEIGGVKFEIYHTGQAHTPGDSYIWLPEQQVMFTGDIVYVERMLGVGSQSNSKSWIEVYQSMAAFSPKVVVPGHGHPATLEKANADTLGYLKFLRNKVTGFYDDGGDISEIGSIDQSRYHYLLNHETLAGRNAQQVYTELEWE</sequence>
<evidence type="ECO:0000256" key="1">
    <source>
        <dbReference type="ARBA" id="ARBA00005250"/>
    </source>
</evidence>
<evidence type="ECO:0000259" key="2">
    <source>
        <dbReference type="SMART" id="SM00849"/>
    </source>
</evidence>
<dbReference type="CDD" id="cd16282">
    <property type="entry name" value="metallo-hydrolase-like_MBL-fold"/>
    <property type="match status" value="1"/>
</dbReference>
<feature type="domain" description="Metallo-beta-lactamase" evidence="2">
    <location>
        <begin position="42"/>
        <end position="227"/>
    </location>
</feature>
<dbReference type="KEGG" id="seds:AAY24_12520"/>
<organism evidence="3 4">
    <name type="scientific">Sedimenticola thiotaurini</name>
    <dbReference type="NCBI Taxonomy" id="1543721"/>
    <lineage>
        <taxon>Bacteria</taxon>
        <taxon>Pseudomonadati</taxon>
        <taxon>Pseudomonadota</taxon>
        <taxon>Gammaproteobacteria</taxon>
        <taxon>Chromatiales</taxon>
        <taxon>Sedimenticolaceae</taxon>
        <taxon>Sedimenticola</taxon>
    </lineage>
</organism>
<gene>
    <name evidence="3" type="ORF">AAY24_12520</name>
</gene>
<protein>
    <recommendedName>
        <fullName evidence="2">Metallo-beta-lactamase domain-containing protein</fullName>
    </recommendedName>
</protein>
<comment type="similarity">
    <text evidence="1">Belongs to the metallo-beta-lactamase superfamily. Class-B beta-lactamase family.</text>
</comment>
<accession>A0A0F7K5K4</accession>
<dbReference type="Proteomes" id="UP000034410">
    <property type="component" value="Chromosome"/>
</dbReference>
<reference evidence="3 4" key="1">
    <citation type="journal article" date="2015" name="Genome Announc.">
        <title>Complete Genome Sequence of Sedimenticola thiotaurini Strain SIP-G1, a Polyphosphate- and Polyhydroxyalkanoate-Accumulating Sulfur-Oxidizing Gammaproteobacterium Isolated from Salt Marsh Sediments.</title>
        <authorList>
            <person name="Flood B.E."/>
            <person name="Jones D.S."/>
            <person name="Bailey J.V."/>
        </authorList>
    </citation>
    <scope>NUCLEOTIDE SEQUENCE [LARGE SCALE GENOMIC DNA]</scope>
    <source>
        <strain evidence="3 4">SIP-G1</strain>
    </source>
</reference>
<dbReference type="AlphaFoldDB" id="A0A0F7K5K4"/>
<dbReference type="Gene3D" id="3.60.15.10">
    <property type="entry name" value="Ribonuclease Z/Hydroxyacylglutathione hydrolase-like"/>
    <property type="match status" value="1"/>
</dbReference>
<keyword evidence="4" id="KW-1185">Reference proteome</keyword>
<name>A0A0F7K5K4_9GAMM</name>
<evidence type="ECO:0000313" key="4">
    <source>
        <dbReference type="Proteomes" id="UP000034410"/>
    </source>
</evidence>
<dbReference type="EMBL" id="CP011412">
    <property type="protein sequence ID" value="AKH22253.1"/>
    <property type="molecule type" value="Genomic_DNA"/>
</dbReference>
<evidence type="ECO:0000313" key="3">
    <source>
        <dbReference type="EMBL" id="AKH22253.1"/>
    </source>
</evidence>
<dbReference type="SMART" id="SM00849">
    <property type="entry name" value="Lactamase_B"/>
    <property type="match status" value="1"/>
</dbReference>
<dbReference type="PATRIC" id="fig|1543721.4.peg.2589"/>
<dbReference type="SUPFAM" id="SSF56281">
    <property type="entry name" value="Metallo-hydrolase/oxidoreductase"/>
    <property type="match status" value="1"/>
</dbReference>
<dbReference type="InterPro" id="IPR050855">
    <property type="entry name" value="NDM-1-like"/>
</dbReference>
<dbReference type="PANTHER" id="PTHR42951:SF4">
    <property type="entry name" value="ACYL-COENZYME A THIOESTERASE MBLAC2"/>
    <property type="match status" value="1"/>
</dbReference>
<dbReference type="GO" id="GO:0017001">
    <property type="term" value="P:antibiotic catabolic process"/>
    <property type="evidence" value="ECO:0007669"/>
    <property type="project" value="UniProtKB-ARBA"/>
</dbReference>
<proteinExistence type="inferred from homology"/>
<dbReference type="InterPro" id="IPR001279">
    <property type="entry name" value="Metallo-B-lactamas"/>
</dbReference>
<dbReference type="Pfam" id="PF00753">
    <property type="entry name" value="Lactamase_B"/>
    <property type="match status" value="1"/>
</dbReference>
<dbReference type="PANTHER" id="PTHR42951">
    <property type="entry name" value="METALLO-BETA-LACTAMASE DOMAIN-CONTAINING"/>
    <property type="match status" value="1"/>
</dbReference>
<dbReference type="InterPro" id="IPR036866">
    <property type="entry name" value="RibonucZ/Hydroxyglut_hydro"/>
</dbReference>